<protein>
    <submittedName>
        <fullName evidence="1">Uncharacterized protein</fullName>
    </submittedName>
</protein>
<name>K2GGX9_9BACT</name>
<proteinExistence type="predicted"/>
<dbReference type="AlphaFoldDB" id="K2GGX9"/>
<sequence length="761" mass="92205">MLEEFAPNLFRNFRARQVKHNFEKYRRLNDRYNFAIPNFVLYWKGNSKWTSLINEDWVCNLESLKENNLSDLVIYIWRVEKSLQWRPYTEQFLMEMLNFMIINTQKWDKVRIGLWNFVWETLNGSDSSRYFTVGEQIKYLKSLISRMNKGRLSDFIITDLKMENRDLFDCLKSKKTEAREDQDNLTSSWIYAALKGLSLKNTGLKELLESPKPNNANSHNDYSLVEISIRIADMLKWNNFQWWSRLQSKLDNIIAFLVNPSIPVISYKSSDSEKKKTFSAEGFIELEDLRKLFKDKIGDNGFKFMYFDTDECERFYQLKECRDKDVKTTINKFRNIIMWIVLGAVWVWVPIEWRMHKKQEEYQQKLMESVWVAMEDREIMTAVEWPWLAVIKKQSQKVDTIALIAFNVIEDLALRYWVVDKKSQDIIFWLILSELPNDEISRHYVMVWDESKKQRMEFADRFVNKYRTFLIANKISTEPYAHFKSIEKEFRYTINNEESWIKRLLQDVFNVENISPDKYSYFYEELWKYTKIDGTTSEIVRLRSDPRVKQWMETWATNFLLRMDDLNDTLLEVKKDFKDTEVIVWADVAYDYFWQTRKELRDVYAVLMNIYFEGTTDYDKHRVIRKILIKEYANNEKSIRDEIRKRWTADYTMTVFMKKYRKAFEDWWLKPVFYDNFTKEKAAFVNTSEYMGDFFYYSLREVTYLWVFVADDWDKYLIGKIYIGGKPYVCCMKNDITTTYELNPFRAKKIAEEYLRRSDRI</sequence>
<evidence type="ECO:0000313" key="1">
    <source>
        <dbReference type="EMBL" id="EKE29649.1"/>
    </source>
</evidence>
<organism evidence="1">
    <name type="scientific">uncultured bacterium</name>
    <name type="common">gcode 4</name>
    <dbReference type="NCBI Taxonomy" id="1234023"/>
    <lineage>
        <taxon>Bacteria</taxon>
        <taxon>environmental samples</taxon>
    </lineage>
</organism>
<gene>
    <name evidence="1" type="ORF">ACD_2C00131G0019</name>
</gene>
<dbReference type="EMBL" id="AMFJ01000131">
    <property type="protein sequence ID" value="EKE29649.1"/>
    <property type="molecule type" value="Genomic_DNA"/>
</dbReference>
<reference evidence="1" key="1">
    <citation type="journal article" date="2012" name="Science">
        <title>Fermentation, hydrogen, and sulfur metabolism in multiple uncultivated bacterial phyla.</title>
        <authorList>
            <person name="Wrighton K.C."/>
            <person name="Thomas B.C."/>
            <person name="Sharon I."/>
            <person name="Miller C.S."/>
            <person name="Castelle C.J."/>
            <person name="VerBerkmoes N.C."/>
            <person name="Wilkins M.J."/>
            <person name="Hettich R.L."/>
            <person name="Lipton M.S."/>
            <person name="Williams K.H."/>
            <person name="Long P.E."/>
            <person name="Banfield J.F."/>
        </authorList>
    </citation>
    <scope>NUCLEOTIDE SEQUENCE [LARGE SCALE GENOMIC DNA]</scope>
</reference>
<comment type="caution">
    <text evidence="1">The sequence shown here is derived from an EMBL/GenBank/DDBJ whole genome shotgun (WGS) entry which is preliminary data.</text>
</comment>
<accession>K2GGX9</accession>